<dbReference type="Gene3D" id="3.30.479.30">
    <property type="entry name" value="Band 7 domain"/>
    <property type="match status" value="1"/>
</dbReference>
<gene>
    <name evidence="3" type="ORF">E9934_19170</name>
</gene>
<dbReference type="InterPro" id="IPR036013">
    <property type="entry name" value="Band_7/SPFH_dom_sf"/>
</dbReference>
<dbReference type="AlphaFoldDB" id="A0A4S8N1U0"/>
<keyword evidence="4" id="KW-1185">Reference proteome</keyword>
<feature type="transmembrane region" description="Helical" evidence="1">
    <location>
        <begin position="37"/>
        <end position="55"/>
    </location>
</feature>
<dbReference type="InterPro" id="IPR001107">
    <property type="entry name" value="Band_7"/>
</dbReference>
<dbReference type="SMART" id="SM00244">
    <property type="entry name" value="PHB"/>
    <property type="match status" value="1"/>
</dbReference>
<proteinExistence type="predicted"/>
<accession>A0A4S8N1U0</accession>
<dbReference type="PANTHER" id="PTHR43446:SF1">
    <property type="entry name" value="BAND 7 DOMAIN-CONTAINING PROTEIN"/>
    <property type="match status" value="1"/>
</dbReference>
<feature type="domain" description="Band 7" evidence="2">
    <location>
        <begin position="86"/>
        <end position="280"/>
    </location>
</feature>
<dbReference type="EMBL" id="STGW01000027">
    <property type="protein sequence ID" value="THV08784.1"/>
    <property type="molecule type" value="Genomic_DNA"/>
</dbReference>
<name>A0A4S8N1U0_9ACTN</name>
<reference evidence="3 4" key="1">
    <citation type="journal article" date="2009" name="Int. J. Syst. Evol. Microbiol.">
        <title>Nocardioides caeni sp. nov., isolated from wastewater.</title>
        <authorList>
            <person name="Yoon J.H."/>
            <person name="Kang S.J."/>
            <person name="Park S."/>
            <person name="Kim W."/>
            <person name="Oh T.K."/>
        </authorList>
    </citation>
    <scope>NUCLEOTIDE SEQUENCE [LARGE SCALE GENOMIC DNA]</scope>
    <source>
        <strain evidence="3 4">DSM 23134</strain>
    </source>
</reference>
<feature type="transmembrane region" description="Helical" evidence="1">
    <location>
        <begin position="67"/>
        <end position="92"/>
    </location>
</feature>
<organism evidence="3 4">
    <name type="scientific">Nocardioides caeni</name>
    <dbReference type="NCBI Taxonomy" id="574700"/>
    <lineage>
        <taxon>Bacteria</taxon>
        <taxon>Bacillati</taxon>
        <taxon>Actinomycetota</taxon>
        <taxon>Actinomycetes</taxon>
        <taxon>Propionibacteriales</taxon>
        <taxon>Nocardioidaceae</taxon>
        <taxon>Nocardioides</taxon>
    </lineage>
</organism>
<sequence>MVEIRTSPGPKETPMPITETQTRLDIDERNATAVNGWPALLGVLLLWGGAVVLFSQAASSDIATSTATLLIAGGIAAALAGAALASGLTVVAPGETRVVVFFGNYLGTIRRTGLSLTVPFTGRSKVPVRILNFETATIKVNERNGSPVQVSAIVVWQVKDTAKAHFAVDDYHDFIESQSESALRQVVARHPYDHQTERMAAVAAELAEADTAPASVPAAPSDPTGQGDVTTLREDGELVADELAAEVNARVHLAGLDVLEVRLSNLSYAPEIAAAMLQRQQAQAVLDARRVVI</sequence>
<dbReference type="Pfam" id="PF01145">
    <property type="entry name" value="Band_7"/>
    <property type="match status" value="2"/>
</dbReference>
<evidence type="ECO:0000256" key="1">
    <source>
        <dbReference type="SAM" id="Phobius"/>
    </source>
</evidence>
<keyword evidence="1" id="KW-0472">Membrane</keyword>
<keyword evidence="1" id="KW-0812">Transmembrane</keyword>
<dbReference type="PANTHER" id="PTHR43446">
    <property type="entry name" value="MEMBRANE PROTEIN-RELATED"/>
    <property type="match status" value="1"/>
</dbReference>
<evidence type="ECO:0000259" key="2">
    <source>
        <dbReference type="SMART" id="SM00244"/>
    </source>
</evidence>
<dbReference type="Proteomes" id="UP000307087">
    <property type="component" value="Unassembled WGS sequence"/>
</dbReference>
<protein>
    <recommendedName>
        <fullName evidence="2">Band 7 domain-containing protein</fullName>
    </recommendedName>
</protein>
<dbReference type="SUPFAM" id="SSF117892">
    <property type="entry name" value="Band 7/SPFH domain"/>
    <property type="match status" value="1"/>
</dbReference>
<comment type="caution">
    <text evidence="3">The sequence shown here is derived from an EMBL/GenBank/DDBJ whole genome shotgun (WGS) entry which is preliminary data.</text>
</comment>
<evidence type="ECO:0000313" key="4">
    <source>
        <dbReference type="Proteomes" id="UP000307087"/>
    </source>
</evidence>
<feature type="non-terminal residue" evidence="3">
    <location>
        <position position="293"/>
    </location>
</feature>
<keyword evidence="1" id="KW-1133">Transmembrane helix</keyword>
<evidence type="ECO:0000313" key="3">
    <source>
        <dbReference type="EMBL" id="THV08784.1"/>
    </source>
</evidence>